<dbReference type="EMBL" id="JACOPO010000001">
    <property type="protein sequence ID" value="MBC5721522.1"/>
    <property type="molecule type" value="Genomic_DNA"/>
</dbReference>
<comment type="caution">
    <text evidence="3">The sequence shown here is derived from an EMBL/GenBank/DDBJ whole genome shotgun (WGS) entry which is preliminary data.</text>
</comment>
<evidence type="ECO:0000313" key="3">
    <source>
        <dbReference type="EMBL" id="MBC5721522.1"/>
    </source>
</evidence>
<evidence type="ECO:0000256" key="2">
    <source>
        <dbReference type="SAM" id="SignalP"/>
    </source>
</evidence>
<name>A0A8J6M7G3_9FIRM</name>
<protein>
    <submittedName>
        <fullName evidence="3">TAXI family TRAP transporter solute-binding subunit</fullName>
    </submittedName>
</protein>
<accession>A0A8J6M7G3</accession>
<dbReference type="Pfam" id="PF16868">
    <property type="entry name" value="NMT1_3"/>
    <property type="match status" value="1"/>
</dbReference>
<dbReference type="Gene3D" id="3.40.190.10">
    <property type="entry name" value="Periplasmic binding protein-like II"/>
    <property type="match status" value="2"/>
</dbReference>
<organism evidence="3 4">
    <name type="scientific">Flintibacter hominis</name>
    <dbReference type="NCBI Taxonomy" id="2763048"/>
    <lineage>
        <taxon>Bacteria</taxon>
        <taxon>Bacillati</taxon>
        <taxon>Bacillota</taxon>
        <taxon>Clostridia</taxon>
        <taxon>Eubacteriales</taxon>
        <taxon>Flintibacter</taxon>
    </lineage>
</organism>
<keyword evidence="2" id="KW-0732">Signal</keyword>
<reference evidence="3" key="1">
    <citation type="submission" date="2020-08" db="EMBL/GenBank/DDBJ databases">
        <title>Genome public.</title>
        <authorList>
            <person name="Liu C."/>
            <person name="Sun Q."/>
        </authorList>
    </citation>
    <scope>NUCLEOTIDE SEQUENCE</scope>
    <source>
        <strain evidence="3">NSJ-23</strain>
    </source>
</reference>
<evidence type="ECO:0000313" key="4">
    <source>
        <dbReference type="Proteomes" id="UP000628736"/>
    </source>
</evidence>
<sequence length="351" mass="36821">MKKKLALALSMVMILSLALTGCGNNDKGSNTSSTSGGSNTSASTSTPNNETPSGEKVDITIATGSTSANYYAIGNVMATVLNPVLTKGNIGVTSTGASAANVQLLQDNEVNFAIIQNDVAYYAATGTDLFDGEDPYEDWGALCALYDEVVQVFTLNPDIKTFTDLKGKTVSVGASGSGDNFAAGQIFAEFGMTFNDVNPVYQSYSDSAEGMKDGKIDAAFCVSGAPTTALVDLAATANKPLNVITLEDEHIENLMAAYPFYAKTVIPAGTYDGLDRDTTTVSIRAMLVCRNDVPEDVVYELMTAMFDNQASLADGHAKFKELSLEGAVAGVSIPYHPGAEKYLTEQGATLS</sequence>
<dbReference type="Proteomes" id="UP000628736">
    <property type="component" value="Unassembled WGS sequence"/>
</dbReference>
<dbReference type="NCBIfam" id="TIGR02122">
    <property type="entry name" value="TRAP_TAXI"/>
    <property type="match status" value="1"/>
</dbReference>
<dbReference type="PROSITE" id="PS51257">
    <property type="entry name" value="PROKAR_LIPOPROTEIN"/>
    <property type="match status" value="1"/>
</dbReference>
<feature type="region of interest" description="Disordered" evidence="1">
    <location>
        <begin position="26"/>
        <end position="56"/>
    </location>
</feature>
<proteinExistence type="predicted"/>
<dbReference type="RefSeq" id="WP_147571449.1">
    <property type="nucleotide sequence ID" value="NZ_JACOPO010000001.1"/>
</dbReference>
<dbReference type="AlphaFoldDB" id="A0A8J6M7G3"/>
<feature type="compositionally biased region" description="Low complexity" evidence="1">
    <location>
        <begin position="26"/>
        <end position="52"/>
    </location>
</feature>
<keyword evidence="4" id="KW-1185">Reference proteome</keyword>
<feature type="signal peptide" evidence="2">
    <location>
        <begin position="1"/>
        <end position="21"/>
    </location>
</feature>
<gene>
    <name evidence="3" type="ORF">H8S11_01600</name>
</gene>
<feature type="chain" id="PRO_5038626877" evidence="2">
    <location>
        <begin position="22"/>
        <end position="351"/>
    </location>
</feature>
<evidence type="ECO:0000256" key="1">
    <source>
        <dbReference type="SAM" id="MobiDB-lite"/>
    </source>
</evidence>
<dbReference type="InterPro" id="IPR011852">
    <property type="entry name" value="TRAP_TAXI"/>
</dbReference>
<dbReference type="CDD" id="cd13567">
    <property type="entry name" value="PBP2_TtGluBP"/>
    <property type="match status" value="1"/>
</dbReference>
<dbReference type="SUPFAM" id="SSF53850">
    <property type="entry name" value="Periplasmic binding protein-like II"/>
    <property type="match status" value="1"/>
</dbReference>
<dbReference type="PANTHER" id="PTHR42941">
    <property type="entry name" value="SLL1037 PROTEIN"/>
    <property type="match status" value="1"/>
</dbReference>
<dbReference type="PANTHER" id="PTHR42941:SF1">
    <property type="entry name" value="SLL1037 PROTEIN"/>
    <property type="match status" value="1"/>
</dbReference>